<dbReference type="GO" id="GO:0016787">
    <property type="term" value="F:hydrolase activity"/>
    <property type="evidence" value="ECO:0007669"/>
    <property type="project" value="UniProtKB-KW"/>
</dbReference>
<dbReference type="InterPro" id="IPR036412">
    <property type="entry name" value="HAD-like_sf"/>
</dbReference>
<accession>A0A975G9P5</accession>
<dbReference type="Gene3D" id="1.10.150.720">
    <property type="entry name" value="Haloacid dehalogenase-like hydrolase"/>
    <property type="match status" value="1"/>
</dbReference>
<dbReference type="InterPro" id="IPR023214">
    <property type="entry name" value="HAD_sf"/>
</dbReference>
<dbReference type="Pfam" id="PF00702">
    <property type="entry name" value="Hydrolase"/>
    <property type="match status" value="1"/>
</dbReference>
<gene>
    <name evidence="1" type="ORF">KBB96_00380</name>
</gene>
<dbReference type="AlphaFoldDB" id="A0A975G9P5"/>
<sequence>MIRTIFLDAAGTLIEPAEPVAAVYARHFSAVGWPVTMERIGRAFREAFQVAGDPSYGCQDGGDLAERIWWKGVVGDVAWRCGFDPEAEETTFEEVFAGLFSHYDSGSAWTVFPEVERVLGRFRAAGCRLAVVSNFDLRLHRILRDLRLGEYCNAVITSAEAWARKPDPAIFTAALRALDACPDSTVHIGDSPTADGTGAATAGIRAFLLDRPRVTLEDASDWIAGQN</sequence>
<dbReference type="KEGG" id="lamb:KBB96_00380"/>
<evidence type="ECO:0000313" key="2">
    <source>
        <dbReference type="Proteomes" id="UP000676169"/>
    </source>
</evidence>
<keyword evidence="1" id="KW-0378">Hydrolase</keyword>
<dbReference type="PANTHER" id="PTHR46649">
    <property type="match status" value="1"/>
</dbReference>
<dbReference type="InterPro" id="IPR006439">
    <property type="entry name" value="HAD-SF_hydro_IA"/>
</dbReference>
<dbReference type="EMBL" id="CP073100">
    <property type="protein sequence ID" value="QUE51371.1"/>
    <property type="molecule type" value="Genomic_DNA"/>
</dbReference>
<protein>
    <submittedName>
        <fullName evidence="1">HAD-IA family hydrolase</fullName>
    </submittedName>
</protein>
<dbReference type="PANTHER" id="PTHR46649:SF4">
    <property type="entry name" value="HALOACID DEHALOGENASE-LIKE HYDROLASE (HAD) SUPERFAMILY PROTEIN"/>
    <property type="match status" value="1"/>
</dbReference>
<dbReference type="PRINTS" id="PR00413">
    <property type="entry name" value="HADHALOGNASE"/>
</dbReference>
<dbReference type="SFLD" id="SFLDS00003">
    <property type="entry name" value="Haloacid_Dehalogenase"/>
    <property type="match status" value="1"/>
</dbReference>
<proteinExistence type="predicted"/>
<evidence type="ECO:0000313" key="1">
    <source>
        <dbReference type="EMBL" id="QUE51371.1"/>
    </source>
</evidence>
<dbReference type="RefSeq" id="WP_211631510.1">
    <property type="nucleotide sequence ID" value="NZ_CP073100.1"/>
</dbReference>
<dbReference type="NCBIfam" id="TIGR02252">
    <property type="entry name" value="DREG-2"/>
    <property type="match status" value="1"/>
</dbReference>
<keyword evidence="2" id="KW-1185">Reference proteome</keyword>
<dbReference type="Proteomes" id="UP000676169">
    <property type="component" value="Chromosome"/>
</dbReference>
<name>A0A975G9P5_9BACT</name>
<dbReference type="SUPFAM" id="SSF56784">
    <property type="entry name" value="HAD-like"/>
    <property type="match status" value="1"/>
</dbReference>
<reference evidence="1" key="1">
    <citation type="submission" date="2021-04" db="EMBL/GenBank/DDBJ databases">
        <title>Luteolibacter sp. 32A isolated from the skin of an Anderson's salamander (Ambystoma andersonii).</title>
        <authorList>
            <person name="Spergser J."/>
            <person name="Busse H.-J."/>
        </authorList>
    </citation>
    <scope>NUCLEOTIDE SEQUENCE</scope>
    <source>
        <strain evidence="1">32A</strain>
    </source>
</reference>
<dbReference type="Gene3D" id="3.40.50.1000">
    <property type="entry name" value="HAD superfamily/HAD-like"/>
    <property type="match status" value="1"/>
</dbReference>
<dbReference type="SFLD" id="SFLDG01129">
    <property type="entry name" value="C1.5:_HAD__Beta-PGM__Phosphata"/>
    <property type="match status" value="1"/>
</dbReference>
<dbReference type="NCBIfam" id="TIGR01549">
    <property type="entry name" value="HAD-SF-IA-v1"/>
    <property type="match status" value="1"/>
</dbReference>
<dbReference type="InterPro" id="IPR011949">
    <property type="entry name" value="HAD-SF_hydro_IA_REG-2-like"/>
</dbReference>
<organism evidence="1 2">
    <name type="scientific">Luteolibacter ambystomatis</name>
    <dbReference type="NCBI Taxonomy" id="2824561"/>
    <lineage>
        <taxon>Bacteria</taxon>
        <taxon>Pseudomonadati</taxon>
        <taxon>Verrucomicrobiota</taxon>
        <taxon>Verrucomicrobiia</taxon>
        <taxon>Verrucomicrobiales</taxon>
        <taxon>Verrucomicrobiaceae</taxon>
        <taxon>Luteolibacter</taxon>
    </lineage>
</organism>
<dbReference type="InterPro" id="IPR044924">
    <property type="entry name" value="HAD-SF_hydro_IA_REG-2-like_cap"/>
</dbReference>